<dbReference type="RefSeq" id="WP_189055157.1">
    <property type="nucleotide sequence ID" value="NZ_BMMK01000004.1"/>
</dbReference>
<protein>
    <recommendedName>
        <fullName evidence="4">Copper chaperone PCu(A)C</fullName>
    </recommendedName>
</protein>
<proteinExistence type="predicted"/>
<evidence type="ECO:0000256" key="1">
    <source>
        <dbReference type="SAM" id="MobiDB-lite"/>
    </source>
</evidence>
<dbReference type="SUPFAM" id="SSF110087">
    <property type="entry name" value="DR1885-like metal-binding protein"/>
    <property type="match status" value="2"/>
</dbReference>
<reference evidence="2" key="1">
    <citation type="journal article" date="2014" name="Int. J. Syst. Evol. Microbiol.">
        <title>Complete genome sequence of Corynebacterium casei LMG S-19264T (=DSM 44701T), isolated from a smear-ripened cheese.</title>
        <authorList>
            <consortium name="US DOE Joint Genome Institute (JGI-PGF)"/>
            <person name="Walter F."/>
            <person name="Albersmeier A."/>
            <person name="Kalinowski J."/>
            <person name="Ruckert C."/>
        </authorList>
    </citation>
    <scope>NUCLEOTIDE SEQUENCE</scope>
    <source>
        <strain evidence="2">CGMCC 4.5737</strain>
    </source>
</reference>
<organism evidence="2 3">
    <name type="scientific">Longimycelium tulufanense</name>
    <dbReference type="NCBI Taxonomy" id="907463"/>
    <lineage>
        <taxon>Bacteria</taxon>
        <taxon>Bacillati</taxon>
        <taxon>Actinomycetota</taxon>
        <taxon>Actinomycetes</taxon>
        <taxon>Pseudonocardiales</taxon>
        <taxon>Pseudonocardiaceae</taxon>
        <taxon>Longimycelium</taxon>
    </lineage>
</organism>
<reference evidence="2" key="2">
    <citation type="submission" date="2020-09" db="EMBL/GenBank/DDBJ databases">
        <authorList>
            <person name="Sun Q."/>
            <person name="Zhou Y."/>
        </authorList>
    </citation>
    <scope>NUCLEOTIDE SEQUENCE</scope>
    <source>
        <strain evidence="2">CGMCC 4.5737</strain>
    </source>
</reference>
<name>A0A8J3CBU0_9PSEU</name>
<evidence type="ECO:0008006" key="4">
    <source>
        <dbReference type="Google" id="ProtNLM"/>
    </source>
</evidence>
<evidence type="ECO:0000313" key="2">
    <source>
        <dbReference type="EMBL" id="GGM44547.1"/>
    </source>
</evidence>
<dbReference type="InterPro" id="IPR036182">
    <property type="entry name" value="PCuAC_sf"/>
</dbReference>
<gene>
    <name evidence="2" type="ORF">GCM10012275_14460</name>
</gene>
<accession>A0A8J3CBU0</accession>
<dbReference type="EMBL" id="BMMK01000004">
    <property type="protein sequence ID" value="GGM44547.1"/>
    <property type="molecule type" value="Genomic_DNA"/>
</dbReference>
<feature type="region of interest" description="Disordered" evidence="1">
    <location>
        <begin position="98"/>
        <end position="159"/>
    </location>
</feature>
<evidence type="ECO:0000313" key="3">
    <source>
        <dbReference type="Proteomes" id="UP000637578"/>
    </source>
</evidence>
<dbReference type="InterPro" id="IPR007410">
    <property type="entry name" value="LpqE-like"/>
</dbReference>
<comment type="caution">
    <text evidence="2">The sequence shown here is derived from an EMBL/GenBank/DDBJ whole genome shotgun (WGS) entry which is preliminary data.</text>
</comment>
<dbReference type="Gene3D" id="2.60.40.1890">
    <property type="entry name" value="PCu(A)C copper chaperone"/>
    <property type="match status" value="1"/>
</dbReference>
<feature type="compositionally biased region" description="Gly residues" evidence="1">
    <location>
        <begin position="211"/>
        <end position="220"/>
    </location>
</feature>
<keyword evidence="3" id="KW-1185">Reference proteome</keyword>
<dbReference type="AlphaFoldDB" id="A0A8J3CBU0"/>
<feature type="compositionally biased region" description="Pro residues" evidence="1">
    <location>
        <begin position="138"/>
        <end position="149"/>
    </location>
</feature>
<dbReference type="PROSITE" id="PS51257">
    <property type="entry name" value="PROKAR_LIPOPROTEIN"/>
    <property type="match status" value="1"/>
</dbReference>
<dbReference type="Pfam" id="PF04314">
    <property type="entry name" value="PCuAC"/>
    <property type="match status" value="1"/>
</dbReference>
<dbReference type="Proteomes" id="UP000637578">
    <property type="component" value="Unassembled WGS sequence"/>
</dbReference>
<sequence>MSRELVQPRAARMRQGAVALGVGAALLLAGCSAGQITQTDTQVAAVNGAAMTQGDIAVRDAQLAYPKDGDFYPQGADAPLIVTIVNTGDNPDKLVSVSSPDASGVRIEGSTELPGHFALRTPLTDPDDAARPGQPAGSPSPSPGAPSPSPAAGNRVSEPGRVEITITGLKYGLRSGQTLRLTFLFQNAGEITMDVPIAAPTAPRTRDAGHGGESSGGGGH</sequence>
<feature type="region of interest" description="Disordered" evidence="1">
    <location>
        <begin position="201"/>
        <end position="220"/>
    </location>
</feature>